<feature type="compositionally biased region" description="Polar residues" evidence="1">
    <location>
        <begin position="41"/>
        <end position="56"/>
    </location>
</feature>
<organism evidence="4 5">
    <name type="scientific">Cyclotella atomus</name>
    <dbReference type="NCBI Taxonomy" id="382360"/>
    <lineage>
        <taxon>Eukaryota</taxon>
        <taxon>Sar</taxon>
        <taxon>Stramenopiles</taxon>
        <taxon>Ochrophyta</taxon>
        <taxon>Bacillariophyta</taxon>
        <taxon>Coscinodiscophyceae</taxon>
        <taxon>Thalassiosirophycidae</taxon>
        <taxon>Stephanodiscales</taxon>
        <taxon>Stephanodiscaceae</taxon>
        <taxon>Cyclotella</taxon>
    </lineage>
</organism>
<protein>
    <recommendedName>
        <fullName evidence="3">4Fe-4S ferredoxin-type domain-containing protein</fullName>
    </recommendedName>
</protein>
<feature type="compositionally biased region" description="Polar residues" evidence="1">
    <location>
        <begin position="20"/>
        <end position="33"/>
    </location>
</feature>
<feature type="compositionally biased region" description="Low complexity" evidence="1">
    <location>
        <begin position="104"/>
        <end position="124"/>
    </location>
</feature>
<evidence type="ECO:0000313" key="5">
    <source>
        <dbReference type="Proteomes" id="UP001530400"/>
    </source>
</evidence>
<feature type="domain" description="4Fe-4S ferredoxin-type" evidence="3">
    <location>
        <begin position="1111"/>
        <end position="1145"/>
    </location>
</feature>
<keyword evidence="2" id="KW-0812">Transmembrane</keyword>
<accession>A0ABD3NUE9</accession>
<feature type="compositionally biased region" description="Polar residues" evidence="1">
    <location>
        <begin position="895"/>
        <end position="935"/>
    </location>
</feature>
<evidence type="ECO:0000259" key="3">
    <source>
        <dbReference type="PROSITE" id="PS51379"/>
    </source>
</evidence>
<keyword evidence="5" id="KW-1185">Reference proteome</keyword>
<gene>
    <name evidence="4" type="ORF">ACHAWO_005740</name>
</gene>
<evidence type="ECO:0000256" key="2">
    <source>
        <dbReference type="SAM" id="Phobius"/>
    </source>
</evidence>
<feature type="compositionally biased region" description="Basic and acidic residues" evidence="1">
    <location>
        <begin position="79"/>
        <end position="89"/>
    </location>
</feature>
<comment type="caution">
    <text evidence="4">The sequence shown here is derived from an EMBL/GenBank/DDBJ whole genome shotgun (WGS) entry which is preliminary data.</text>
</comment>
<sequence length="1296" mass="142619">MQHQGQSMRGDFTRPMASERSLNGLSQSMHPRTQQQQPQQATNRSFTGPQHIQVQSMRMPANSIRGDNQRKSMFASGERGNRYRFDPERSNGGADPERTASPPQNNNMQRQNMMQQQRMHQSMQIPMQKPNSNGSELKDGSPQNSMQRQNMMQQQRMQQSVRPNIRGSESNNSHQNSIRMQQQQQMRQSMRLSSVGSGSQNSRQRMMQQQHQMHQSMQIPRNKDLRGSWDRQRHEQLQFAQMSQRLMPTKRSSGDIQSEAANSRGAQSDGAVAGSVAPFQDGRQFFPPQQGMNKRPSFDAQSEGRRSQMQRSNLAKSMVISRTKSMANLERRSFNESDRRKEFTSRISKSYQPVGRNSFHYEENRAKSTKQSLNSSLRNSGRRTTLAQNQQLNINDLLNSSIRSGGMNNSARSGNIMNASMRSSARHTSLSQNLGGSLRSGGRLSNSERSGRLSQRPGLNAHHSSIIPRRSSWERDEQNKLRASMGNVLMHSERDREFGPVNTLYADFGMQEIALDDEDLSDDDLAVGVVALHEGAQKSFTSQADKSRGSATYRSSLSKEASESGRDGERRASDRFRNIRDNLQKRNSSGWKTLSEDKPRDYRRIFIGMVIGGIVVAACIAAAIFLAPFDSGEKATNVDLEENVSEESPDGSDIPPDPVVDIEGRCSPSNIHGSVSACVHACSMAACCYPGFSGKSCFDETNLESVEACYRYRPHCDVIYAPWIDALYGRVAPPPDDLFNDASWDEVCLGDASSTSVKPFKKRYHVTELTGHQRASGEVVITQNTCERACSLGSCCFAPRAAVAGIDVYITSDGVAMNSTSGEHVEMNCMNDDNLESCLRYTEKCGHVMQNGGDKVDNDNTLKPTQSITAAIPVTYDDMVISSSALTIPAGNFEANDSNTTSDVDTNIPEASQPQYKATAKPTASRTTQPSMSPTQPAPTIPLPNINDIKEACTGTTGTILDIVDGVLNTLMKCQKVCQPGMCCFADTEASCFDSNREVCMAYSDCLVLSMTESDVSALDSTTNVPPIPMVDLSQFCSTSATSSGVLECVKSCIPSACCGATDQDSSCFDEFEETCALYGPCLELVDANGGDATSIPPTPPADLYYTCSYSNIIVDSEECTLACSAGACCMDNSCPHDDEGLINERCNLYEPCKNLLELPMPSDELQRFCDYTSPEYSEVGCSESCFVSSCCFEDEENPCWSNFEGTCISYAPYCAPALMEIDVAIIELQSAPTDLNALCVGASPSPECQQACSVASCCFSQEDINCWASNEQTCGEYSPCAFLYVDYQEGEDQFT</sequence>
<evidence type="ECO:0000256" key="1">
    <source>
        <dbReference type="SAM" id="MobiDB-lite"/>
    </source>
</evidence>
<feature type="region of interest" description="Disordered" evidence="1">
    <location>
        <begin position="246"/>
        <end position="392"/>
    </location>
</feature>
<feature type="compositionally biased region" description="Basic and acidic residues" evidence="1">
    <location>
        <begin position="560"/>
        <end position="573"/>
    </location>
</feature>
<feature type="compositionally biased region" description="Low complexity" evidence="1">
    <location>
        <begin position="143"/>
        <end position="158"/>
    </location>
</feature>
<evidence type="ECO:0000313" key="4">
    <source>
        <dbReference type="EMBL" id="KAL3779252.1"/>
    </source>
</evidence>
<dbReference type="Proteomes" id="UP001530400">
    <property type="component" value="Unassembled WGS sequence"/>
</dbReference>
<feature type="compositionally biased region" description="Polar residues" evidence="1">
    <location>
        <begin position="246"/>
        <end position="266"/>
    </location>
</feature>
<feature type="compositionally biased region" description="Low complexity" evidence="1">
    <location>
        <begin position="202"/>
        <end position="218"/>
    </location>
</feature>
<feature type="compositionally biased region" description="Low complexity" evidence="1">
    <location>
        <begin position="429"/>
        <end position="454"/>
    </location>
</feature>
<proteinExistence type="predicted"/>
<feature type="region of interest" description="Disordered" evidence="1">
    <location>
        <begin position="891"/>
        <end position="944"/>
    </location>
</feature>
<feature type="region of interest" description="Disordered" evidence="1">
    <location>
        <begin position="1"/>
        <end position="158"/>
    </location>
</feature>
<feature type="transmembrane region" description="Helical" evidence="2">
    <location>
        <begin position="605"/>
        <end position="627"/>
    </location>
</feature>
<reference evidence="4 5" key="1">
    <citation type="submission" date="2024-10" db="EMBL/GenBank/DDBJ databases">
        <title>Updated reference genomes for cyclostephanoid diatoms.</title>
        <authorList>
            <person name="Roberts W.R."/>
            <person name="Alverson A.J."/>
        </authorList>
    </citation>
    <scope>NUCLEOTIDE SEQUENCE [LARGE SCALE GENOMIC DNA]</scope>
    <source>
        <strain evidence="4 5">AJA010-31</strain>
    </source>
</reference>
<name>A0ABD3NUE9_9STRA</name>
<keyword evidence="2" id="KW-0472">Membrane</keyword>
<dbReference type="EMBL" id="JALLPJ020000945">
    <property type="protein sequence ID" value="KAL3779252.1"/>
    <property type="molecule type" value="Genomic_DNA"/>
</dbReference>
<feature type="region of interest" description="Disordered" evidence="1">
    <location>
        <begin position="194"/>
        <end position="220"/>
    </location>
</feature>
<dbReference type="PROSITE" id="PS51379">
    <property type="entry name" value="4FE4S_FER_2"/>
    <property type="match status" value="1"/>
</dbReference>
<feature type="compositionally biased region" description="Basic and acidic residues" evidence="1">
    <location>
        <begin position="329"/>
        <end position="344"/>
    </location>
</feature>
<feature type="compositionally biased region" description="Low complexity" evidence="1">
    <location>
        <begin position="372"/>
        <end position="392"/>
    </location>
</feature>
<feature type="compositionally biased region" description="Polar residues" evidence="1">
    <location>
        <begin position="307"/>
        <end position="326"/>
    </location>
</feature>
<dbReference type="InterPro" id="IPR017896">
    <property type="entry name" value="4Fe4S_Fe-S-bd"/>
</dbReference>
<feature type="region of interest" description="Disordered" evidence="1">
    <location>
        <begin position="541"/>
        <end position="573"/>
    </location>
</feature>
<feature type="compositionally biased region" description="Polar residues" evidence="1">
    <location>
        <begin position="541"/>
        <end position="559"/>
    </location>
</feature>
<feature type="region of interest" description="Disordered" evidence="1">
    <location>
        <begin position="421"/>
        <end position="477"/>
    </location>
</feature>
<keyword evidence="2" id="KW-1133">Transmembrane helix</keyword>